<dbReference type="InterPro" id="IPR032675">
    <property type="entry name" value="LRR_dom_sf"/>
</dbReference>
<evidence type="ECO:0000256" key="2">
    <source>
        <dbReference type="ARBA" id="ARBA00022614"/>
    </source>
</evidence>
<evidence type="ECO:0000313" key="5">
    <source>
        <dbReference type="Proteomes" id="UP000247498"/>
    </source>
</evidence>
<dbReference type="OrthoDB" id="533707at2759"/>
<name>A0A2V0NWQ9_9CHLO</name>
<gene>
    <name evidence="4" type="ORF">Rsub_04421</name>
</gene>
<dbReference type="GO" id="GO:0005930">
    <property type="term" value="C:axoneme"/>
    <property type="evidence" value="ECO:0007669"/>
    <property type="project" value="UniProtKB-SubCell"/>
</dbReference>
<proteinExistence type="predicted"/>
<accession>A0A2V0NWQ9</accession>
<dbReference type="STRING" id="307507.A0A2V0NWQ9"/>
<protein>
    <submittedName>
        <fullName evidence="4">Uncharacterized protein</fullName>
    </submittedName>
</protein>
<dbReference type="SUPFAM" id="SSF52047">
    <property type="entry name" value="RNI-like"/>
    <property type="match status" value="1"/>
</dbReference>
<evidence type="ECO:0000313" key="4">
    <source>
        <dbReference type="EMBL" id="GBF92074.1"/>
    </source>
</evidence>
<dbReference type="EMBL" id="BDRX01000029">
    <property type="protein sequence ID" value="GBF92074.1"/>
    <property type="molecule type" value="Genomic_DNA"/>
</dbReference>
<comment type="caution">
    <text evidence="4">The sequence shown here is derived from an EMBL/GenBank/DDBJ whole genome shotgun (WGS) entry which is preliminary data.</text>
</comment>
<organism evidence="4 5">
    <name type="scientific">Raphidocelis subcapitata</name>
    <dbReference type="NCBI Taxonomy" id="307507"/>
    <lineage>
        <taxon>Eukaryota</taxon>
        <taxon>Viridiplantae</taxon>
        <taxon>Chlorophyta</taxon>
        <taxon>core chlorophytes</taxon>
        <taxon>Chlorophyceae</taxon>
        <taxon>CS clade</taxon>
        <taxon>Sphaeropleales</taxon>
        <taxon>Selenastraceae</taxon>
        <taxon>Raphidocelis</taxon>
    </lineage>
</organism>
<evidence type="ECO:0000256" key="1">
    <source>
        <dbReference type="ARBA" id="ARBA00004430"/>
    </source>
</evidence>
<dbReference type="InParanoid" id="A0A2V0NWQ9"/>
<keyword evidence="2" id="KW-0433">Leucine-rich repeat</keyword>
<comment type="subcellular location">
    <subcellularLocation>
        <location evidence="1">Cytoplasm</location>
        <location evidence="1">Cytoskeleton</location>
        <location evidence="1">Cilium axoneme</location>
    </subcellularLocation>
</comment>
<dbReference type="Pfam" id="PF13855">
    <property type="entry name" value="LRR_8"/>
    <property type="match status" value="1"/>
</dbReference>
<dbReference type="PANTHER" id="PTHR48051:SF1">
    <property type="entry name" value="RAS SUPPRESSOR PROTEIN 1"/>
    <property type="match status" value="1"/>
</dbReference>
<dbReference type="Gene3D" id="3.80.10.10">
    <property type="entry name" value="Ribonuclease Inhibitor"/>
    <property type="match status" value="1"/>
</dbReference>
<dbReference type="SMART" id="SM00369">
    <property type="entry name" value="LRR_TYP"/>
    <property type="match status" value="4"/>
</dbReference>
<dbReference type="InterPro" id="IPR003591">
    <property type="entry name" value="Leu-rich_rpt_typical-subtyp"/>
</dbReference>
<dbReference type="InterPro" id="IPR001611">
    <property type="entry name" value="Leu-rich_rpt"/>
</dbReference>
<dbReference type="InterPro" id="IPR050216">
    <property type="entry name" value="LRR_domain-containing"/>
</dbReference>
<evidence type="ECO:0000256" key="3">
    <source>
        <dbReference type="ARBA" id="ARBA00022737"/>
    </source>
</evidence>
<keyword evidence="5" id="KW-1185">Reference proteome</keyword>
<reference evidence="4 5" key="1">
    <citation type="journal article" date="2018" name="Sci. Rep.">
        <title>Raphidocelis subcapitata (=Pseudokirchneriella subcapitata) provides an insight into genome evolution and environmental adaptations in the Sphaeropleales.</title>
        <authorList>
            <person name="Suzuki S."/>
            <person name="Yamaguchi H."/>
            <person name="Nakajima N."/>
            <person name="Kawachi M."/>
        </authorList>
    </citation>
    <scope>NUCLEOTIDE SEQUENCE [LARGE SCALE GENOMIC DNA]</scope>
    <source>
        <strain evidence="4 5">NIES-35</strain>
    </source>
</reference>
<sequence length="459" mass="48460">MDGPSRSDPAFIGSLSVTDCEMGCNACGHGPLTTRDVLVEITRHLDGRSVGALRAVSLAARDAVDAALPRARPARPATLGQLCGLLERLPSLQELSLASCADGALSGFASLSEAEAALSPLARLLSRMPRLSTLELPLAALLELGNLAWARAWAAGAHLQGRDGREALRAATAGRYPGAYRSLQRGPHSVLLLPGWLVNPAARRLSVTRAAGGSPIWPDDQPTCVWLEPSELTRLEALAIEHVCLSHFPPPLLQLAAAPGSALRELRLHCCQLRALPGEAMESLGRVTSLQLSGNFLKALPDAIGALTALRELDVSKNALPTLCNGLAALTALERLDASSNQLLALPRCLWRLSGLRRLALSHNWLSGGGQIGEACAAWGRLTELRLANVSDKNGALAVPAAALAERCPRLAVLDVSAQFQLEAASLAGLAACPRLRRLEVGQPLRDALRRQLPGVEVV</sequence>
<dbReference type="AlphaFoldDB" id="A0A2V0NWQ9"/>
<dbReference type="PANTHER" id="PTHR48051">
    <property type="match status" value="1"/>
</dbReference>
<keyword evidence="3" id="KW-0677">Repeat</keyword>
<dbReference type="Proteomes" id="UP000247498">
    <property type="component" value="Unassembled WGS sequence"/>
</dbReference>